<organism evidence="1 2">
    <name type="scientific">Limnobacter parvus</name>
    <dbReference type="NCBI Taxonomy" id="2939690"/>
    <lineage>
        <taxon>Bacteria</taxon>
        <taxon>Pseudomonadati</taxon>
        <taxon>Pseudomonadota</taxon>
        <taxon>Betaproteobacteria</taxon>
        <taxon>Burkholderiales</taxon>
        <taxon>Burkholderiaceae</taxon>
        <taxon>Limnobacter</taxon>
    </lineage>
</organism>
<dbReference type="Proteomes" id="UP001165267">
    <property type="component" value="Unassembled WGS sequence"/>
</dbReference>
<name>A0ABT1XJ67_9BURK</name>
<keyword evidence="2" id="KW-1185">Reference proteome</keyword>
<gene>
    <name evidence="1" type="ORF">NSP04_11750</name>
</gene>
<sequence>MKSSWAHALSWNVILRGLVGLLLMCILAVAVAQQDSLTRVTAVKLEPGKPTSSAAAWNLAAEFQIELGPKLREAVDRGLPLQFTVDFQLMRSRWYWIDEEVVNTTYPLNLSYNALTRTYRVVTPNNTYTTPTLEDAMQHMVKVRDWAVIPRDRIEIGQPYTAQVRFRLLLTELPKPFQISALVNSEWDLSSEWLVFEFTPKRESWK</sequence>
<protein>
    <submittedName>
        <fullName evidence="1">DUF4390 domain-containing protein</fullName>
    </submittedName>
</protein>
<reference evidence="1" key="1">
    <citation type="submission" date="2022-07" db="EMBL/GenBank/DDBJ databases">
        <authorList>
            <person name="Xamxidin M."/>
        </authorList>
    </citation>
    <scope>NUCLEOTIDE SEQUENCE</scope>
    <source>
        <strain evidence="1">YS8-69</strain>
    </source>
</reference>
<accession>A0ABT1XJ67</accession>
<dbReference type="RefSeq" id="WP_257512545.1">
    <property type="nucleotide sequence ID" value="NZ_JANKHG010000018.1"/>
</dbReference>
<dbReference type="Pfam" id="PF14334">
    <property type="entry name" value="DUF4390"/>
    <property type="match status" value="1"/>
</dbReference>
<evidence type="ECO:0000313" key="1">
    <source>
        <dbReference type="EMBL" id="MCR2747325.1"/>
    </source>
</evidence>
<evidence type="ECO:0000313" key="2">
    <source>
        <dbReference type="Proteomes" id="UP001165267"/>
    </source>
</evidence>
<dbReference type="EMBL" id="JANKHG010000018">
    <property type="protein sequence ID" value="MCR2747325.1"/>
    <property type="molecule type" value="Genomic_DNA"/>
</dbReference>
<comment type="caution">
    <text evidence="1">The sequence shown here is derived from an EMBL/GenBank/DDBJ whole genome shotgun (WGS) entry which is preliminary data.</text>
</comment>
<proteinExistence type="predicted"/>
<dbReference type="InterPro" id="IPR025500">
    <property type="entry name" value="DUF4390"/>
</dbReference>